<dbReference type="Pfam" id="PF01757">
    <property type="entry name" value="Acyl_transf_3"/>
    <property type="match status" value="2"/>
</dbReference>
<dbReference type="EMBL" id="CP036526">
    <property type="protein sequence ID" value="QDT11778.1"/>
    <property type="molecule type" value="Genomic_DNA"/>
</dbReference>
<evidence type="ECO:0000256" key="3">
    <source>
        <dbReference type="SAM" id="Phobius"/>
    </source>
</evidence>
<dbReference type="PANTHER" id="PTHR36927">
    <property type="entry name" value="BLR4337 PROTEIN"/>
    <property type="match status" value="1"/>
</dbReference>
<feature type="region of interest" description="Disordered" evidence="2">
    <location>
        <begin position="1"/>
        <end position="32"/>
    </location>
</feature>
<feature type="transmembrane region" description="Helical" evidence="3">
    <location>
        <begin position="118"/>
        <end position="140"/>
    </location>
</feature>
<feature type="transmembrane region" description="Helical" evidence="3">
    <location>
        <begin position="502"/>
        <end position="520"/>
    </location>
</feature>
<protein>
    <submittedName>
        <fullName evidence="5">Glucans biosynthesis protein C</fullName>
        <ecNumber evidence="5">2.1.-.-</ecNumber>
    </submittedName>
</protein>
<dbReference type="GO" id="GO:0016747">
    <property type="term" value="F:acyltransferase activity, transferring groups other than amino-acyl groups"/>
    <property type="evidence" value="ECO:0007669"/>
    <property type="project" value="InterPro"/>
</dbReference>
<dbReference type="EC" id="2.1.-.-" evidence="5"/>
<feature type="compositionally biased region" description="Polar residues" evidence="2">
    <location>
        <begin position="1"/>
        <end position="29"/>
    </location>
</feature>
<dbReference type="PROSITE" id="PS50088">
    <property type="entry name" value="ANK_REPEAT"/>
    <property type="match status" value="2"/>
</dbReference>
<evidence type="ECO:0000259" key="4">
    <source>
        <dbReference type="Pfam" id="PF01757"/>
    </source>
</evidence>
<feature type="transmembrane region" description="Helical" evidence="3">
    <location>
        <begin position="44"/>
        <end position="65"/>
    </location>
</feature>
<keyword evidence="5" id="KW-0808">Transferase</keyword>
<dbReference type="SMART" id="SM00248">
    <property type="entry name" value="ANK"/>
    <property type="match status" value="3"/>
</dbReference>
<dbReference type="InterPro" id="IPR002656">
    <property type="entry name" value="Acyl_transf_3_dom"/>
</dbReference>
<dbReference type="PANTHER" id="PTHR36927:SF1">
    <property type="entry name" value="MDO-LIKE PROTEIN"/>
    <property type="match status" value="1"/>
</dbReference>
<dbReference type="InterPro" id="IPR036770">
    <property type="entry name" value="Ankyrin_rpt-contain_sf"/>
</dbReference>
<dbReference type="PROSITE" id="PS50297">
    <property type="entry name" value="ANK_REP_REGION"/>
    <property type="match status" value="2"/>
</dbReference>
<feature type="domain" description="Acyltransferase 3" evidence="4">
    <location>
        <begin position="37"/>
        <end position="139"/>
    </location>
</feature>
<feature type="transmembrane region" description="Helical" evidence="3">
    <location>
        <begin position="77"/>
        <end position="97"/>
    </location>
</feature>
<keyword evidence="6" id="KW-1185">Reference proteome</keyword>
<dbReference type="Pfam" id="PF12796">
    <property type="entry name" value="Ank_2"/>
    <property type="match status" value="1"/>
</dbReference>
<evidence type="ECO:0000256" key="2">
    <source>
        <dbReference type="SAM" id="MobiDB-lite"/>
    </source>
</evidence>
<keyword evidence="3" id="KW-1133">Transmembrane helix</keyword>
<organism evidence="5 6">
    <name type="scientific">Stieleria marina</name>
    <dbReference type="NCBI Taxonomy" id="1930275"/>
    <lineage>
        <taxon>Bacteria</taxon>
        <taxon>Pseudomonadati</taxon>
        <taxon>Planctomycetota</taxon>
        <taxon>Planctomycetia</taxon>
        <taxon>Pirellulales</taxon>
        <taxon>Pirellulaceae</taxon>
        <taxon>Stieleria</taxon>
    </lineage>
</organism>
<keyword evidence="3" id="KW-0472">Membrane</keyword>
<feature type="repeat" description="ANK" evidence="1">
    <location>
        <begin position="216"/>
        <end position="248"/>
    </location>
</feature>
<dbReference type="Proteomes" id="UP000319817">
    <property type="component" value="Chromosome"/>
</dbReference>
<name>A0A517NXE4_9BACT</name>
<keyword evidence="3" id="KW-0812">Transmembrane</keyword>
<sequence>MNSSTLDFDSRSQQQATADTDSAIQSTRPSAPFDRRHDLDALRAIAMLLGIVLHAALSFAPFPWPVQDSQQSEMYEVLFAFIHGFRMPLFFMLSGFFTAMLWRKRGLASLIKQRIRRILLPLVIGCVTIVPAMWVVSAYVSRPATVDSQESALFAAVVSGDIEAVRSELQNPEVDIDAWETNSGSSPLCTAVFIGQTEIAEMLVDAQANVNQANRDRASPLHIAVFMGRPRLAGLLIQSGADLNAYDGSGLTPKDLLTFDFGTTNYIASSLGVPLDQETLLAARKEIAELMGESDYLGSDAGTAPASGLQALEPLLFQVPVFMHLWFLAFLCWLVAAFVPYTLLAKALRINQLPRWIVCSPASLLWLIPLTMLPQSLMQTGGFGPDSSIGLFPIPHVLAYYAIFFFFGAVYWDMNDHRGQLGRWWFVSLPLAIVVVFPLALDLNSEAFGIVPQIESDSTRGLAGSFLQATFVWLMTFGSIGLCRRLLSGENKKMRYLSDSSYWLYLVHLPLVILAQWLVRDVPLPGIVKFVGVTIVISSLLLVTYAYGVRYTAIGRMLNGPRVRGA</sequence>
<feature type="transmembrane region" description="Helical" evidence="3">
    <location>
        <begin position="424"/>
        <end position="441"/>
    </location>
</feature>
<feature type="transmembrane region" description="Helical" evidence="3">
    <location>
        <begin position="461"/>
        <end position="482"/>
    </location>
</feature>
<keyword evidence="1" id="KW-0040">ANK repeat</keyword>
<dbReference type="InterPro" id="IPR002110">
    <property type="entry name" value="Ankyrin_rpt"/>
</dbReference>
<dbReference type="SUPFAM" id="SSF48403">
    <property type="entry name" value="Ankyrin repeat"/>
    <property type="match status" value="1"/>
</dbReference>
<feature type="transmembrane region" description="Helical" evidence="3">
    <location>
        <begin position="389"/>
        <end position="412"/>
    </location>
</feature>
<dbReference type="InterPro" id="IPR050623">
    <property type="entry name" value="Glucan_succinyl_AcylTrfase"/>
</dbReference>
<feature type="repeat" description="ANK" evidence="1">
    <location>
        <begin position="183"/>
        <end position="215"/>
    </location>
</feature>
<feature type="transmembrane region" description="Helical" evidence="3">
    <location>
        <begin position="526"/>
        <end position="547"/>
    </location>
</feature>
<accession>A0A517NXE4</accession>
<dbReference type="OrthoDB" id="7375713at2"/>
<evidence type="ECO:0000313" key="6">
    <source>
        <dbReference type="Proteomes" id="UP000319817"/>
    </source>
</evidence>
<dbReference type="Gene3D" id="1.25.40.20">
    <property type="entry name" value="Ankyrin repeat-containing domain"/>
    <property type="match status" value="1"/>
</dbReference>
<dbReference type="AlphaFoldDB" id="A0A517NXE4"/>
<gene>
    <name evidence="5" type="primary">mdoC</name>
    <name evidence="5" type="ORF">K239x_37780</name>
</gene>
<feature type="domain" description="Acyltransferase 3" evidence="4">
    <location>
        <begin position="315"/>
        <end position="541"/>
    </location>
</feature>
<evidence type="ECO:0000256" key="1">
    <source>
        <dbReference type="PROSITE-ProRule" id="PRU00023"/>
    </source>
</evidence>
<evidence type="ECO:0000313" key="5">
    <source>
        <dbReference type="EMBL" id="QDT11778.1"/>
    </source>
</evidence>
<dbReference type="RefSeq" id="WP_145419557.1">
    <property type="nucleotide sequence ID" value="NZ_CP036526.1"/>
</dbReference>
<feature type="transmembrane region" description="Helical" evidence="3">
    <location>
        <begin position="321"/>
        <end position="344"/>
    </location>
</feature>
<reference evidence="5 6" key="1">
    <citation type="submission" date="2019-02" db="EMBL/GenBank/DDBJ databases">
        <title>Deep-cultivation of Planctomycetes and their phenomic and genomic characterization uncovers novel biology.</title>
        <authorList>
            <person name="Wiegand S."/>
            <person name="Jogler M."/>
            <person name="Boedeker C."/>
            <person name="Pinto D."/>
            <person name="Vollmers J."/>
            <person name="Rivas-Marin E."/>
            <person name="Kohn T."/>
            <person name="Peeters S.H."/>
            <person name="Heuer A."/>
            <person name="Rast P."/>
            <person name="Oberbeckmann S."/>
            <person name="Bunk B."/>
            <person name="Jeske O."/>
            <person name="Meyerdierks A."/>
            <person name="Storesund J.E."/>
            <person name="Kallscheuer N."/>
            <person name="Luecker S."/>
            <person name="Lage O.M."/>
            <person name="Pohl T."/>
            <person name="Merkel B.J."/>
            <person name="Hornburger P."/>
            <person name="Mueller R.-W."/>
            <person name="Bruemmer F."/>
            <person name="Labrenz M."/>
            <person name="Spormann A.M."/>
            <person name="Op den Camp H."/>
            <person name="Overmann J."/>
            <person name="Amann R."/>
            <person name="Jetten M.S.M."/>
            <person name="Mascher T."/>
            <person name="Medema M.H."/>
            <person name="Devos D.P."/>
            <person name="Kaster A.-K."/>
            <person name="Ovreas L."/>
            <person name="Rohde M."/>
            <person name="Galperin M.Y."/>
            <person name="Jogler C."/>
        </authorList>
    </citation>
    <scope>NUCLEOTIDE SEQUENCE [LARGE SCALE GENOMIC DNA]</scope>
    <source>
        <strain evidence="5 6">K23_9</strain>
    </source>
</reference>
<feature type="transmembrane region" description="Helical" evidence="3">
    <location>
        <begin position="356"/>
        <end position="377"/>
    </location>
</feature>
<proteinExistence type="predicted"/>